<dbReference type="Pfam" id="PF20088">
    <property type="entry name" value="DUF6480"/>
    <property type="match status" value="1"/>
</dbReference>
<dbReference type="InterPro" id="IPR045512">
    <property type="entry name" value="DUF6480"/>
</dbReference>
<dbReference type="RefSeq" id="WP_199704689.1">
    <property type="nucleotide sequence ID" value="NZ_JAEMNV010000004.1"/>
</dbReference>
<evidence type="ECO:0000256" key="2">
    <source>
        <dbReference type="SAM" id="Phobius"/>
    </source>
</evidence>
<proteinExistence type="predicted"/>
<evidence type="ECO:0000313" key="3">
    <source>
        <dbReference type="EMBL" id="MBJ8339910.1"/>
    </source>
</evidence>
<dbReference type="AlphaFoldDB" id="A0A934NRD8"/>
<evidence type="ECO:0000256" key="1">
    <source>
        <dbReference type="SAM" id="MobiDB-lite"/>
    </source>
</evidence>
<dbReference type="EMBL" id="JAEMNV010000004">
    <property type="protein sequence ID" value="MBJ8339910.1"/>
    <property type="molecule type" value="Genomic_DNA"/>
</dbReference>
<keyword evidence="2" id="KW-1133">Transmembrane helix</keyword>
<feature type="transmembrane region" description="Helical" evidence="2">
    <location>
        <begin position="50"/>
        <end position="73"/>
    </location>
</feature>
<keyword evidence="2" id="KW-0472">Membrane</keyword>
<comment type="caution">
    <text evidence="3">The sequence shown here is derived from an EMBL/GenBank/DDBJ whole genome shotgun (WGS) entry which is preliminary data.</text>
</comment>
<feature type="region of interest" description="Disordered" evidence="1">
    <location>
        <begin position="1"/>
        <end position="43"/>
    </location>
</feature>
<reference evidence="3" key="1">
    <citation type="submission" date="2020-12" db="EMBL/GenBank/DDBJ databases">
        <title>Antrihabitans popcorni sp. nov. and Antrihabitans auranticaus sp. nov., isolated from a larva cave.</title>
        <authorList>
            <person name="Lee S.D."/>
            <person name="Kim I.S."/>
        </authorList>
    </citation>
    <scope>NUCLEOTIDE SEQUENCE</scope>
    <source>
        <strain evidence="3">YC3-6</strain>
    </source>
</reference>
<accession>A0A934NRD8</accession>
<organism evidence="3 4">
    <name type="scientific">Antrihabitans stalagmiti</name>
    <dbReference type="NCBI Taxonomy" id="2799499"/>
    <lineage>
        <taxon>Bacteria</taxon>
        <taxon>Bacillati</taxon>
        <taxon>Actinomycetota</taxon>
        <taxon>Actinomycetes</taxon>
        <taxon>Mycobacteriales</taxon>
        <taxon>Nocardiaceae</taxon>
        <taxon>Antrihabitans</taxon>
    </lineage>
</organism>
<evidence type="ECO:0000313" key="4">
    <source>
        <dbReference type="Proteomes" id="UP000655868"/>
    </source>
</evidence>
<dbReference type="Proteomes" id="UP000655868">
    <property type="component" value="Unassembled WGS sequence"/>
</dbReference>
<keyword evidence="2" id="KW-0812">Transmembrane</keyword>
<feature type="compositionally biased region" description="Low complexity" evidence="1">
    <location>
        <begin position="1"/>
        <end position="15"/>
    </location>
</feature>
<sequence>MASPDSGPTPDDSPGLEAGGGVTPGDTPPDAGQTSGLSHPQPMPSRTGPIIALVLVAFFTLAFAVFLAARVFALF</sequence>
<protein>
    <submittedName>
        <fullName evidence="3">Uncharacterized protein</fullName>
    </submittedName>
</protein>
<gene>
    <name evidence="3" type="ORF">JGU71_13520</name>
</gene>
<name>A0A934NRD8_9NOCA</name>
<keyword evidence="4" id="KW-1185">Reference proteome</keyword>